<reference evidence="8" key="1">
    <citation type="submission" date="2023-07" db="EMBL/GenBank/DDBJ databases">
        <title>Genomic Encyclopedia of Type Strains, Phase IV (KMG-IV): sequencing the most valuable type-strain genomes for metagenomic binning, comparative biology and taxonomic classification.</title>
        <authorList>
            <person name="Goeker M."/>
        </authorList>
    </citation>
    <scope>NUCLEOTIDE SEQUENCE</scope>
    <source>
        <strain evidence="8">DSM 26174</strain>
    </source>
</reference>
<evidence type="ECO:0000256" key="1">
    <source>
        <dbReference type="ARBA" id="ARBA00004651"/>
    </source>
</evidence>
<evidence type="ECO:0000256" key="6">
    <source>
        <dbReference type="ARBA" id="ARBA00023136"/>
    </source>
</evidence>
<gene>
    <name evidence="8" type="ORF">HNQ88_003288</name>
</gene>
<feature type="transmembrane region" description="Helical" evidence="7">
    <location>
        <begin position="39"/>
        <end position="57"/>
    </location>
</feature>
<protein>
    <recommendedName>
        <fullName evidence="7">UPF0056 membrane protein</fullName>
    </recommendedName>
</protein>
<dbReference type="PANTHER" id="PTHR33508">
    <property type="entry name" value="UPF0056 MEMBRANE PROTEIN YHCE"/>
    <property type="match status" value="1"/>
</dbReference>
<feature type="transmembrane region" description="Helical" evidence="7">
    <location>
        <begin position="148"/>
        <end position="169"/>
    </location>
</feature>
<evidence type="ECO:0000256" key="2">
    <source>
        <dbReference type="ARBA" id="ARBA00009784"/>
    </source>
</evidence>
<feature type="transmembrane region" description="Helical" evidence="7">
    <location>
        <begin position="181"/>
        <end position="202"/>
    </location>
</feature>
<dbReference type="AlphaFoldDB" id="A0AAE4BU07"/>
<accession>A0AAE4BU07</accession>
<keyword evidence="3" id="KW-1003">Cell membrane</keyword>
<feature type="transmembrane region" description="Helical" evidence="7">
    <location>
        <begin position="114"/>
        <end position="136"/>
    </location>
</feature>
<feature type="transmembrane region" description="Helical" evidence="7">
    <location>
        <begin position="6"/>
        <end position="27"/>
    </location>
</feature>
<dbReference type="EMBL" id="JAVDQD010000004">
    <property type="protein sequence ID" value="MDR6240222.1"/>
    <property type="molecule type" value="Genomic_DNA"/>
</dbReference>
<dbReference type="Proteomes" id="UP001185092">
    <property type="component" value="Unassembled WGS sequence"/>
</dbReference>
<keyword evidence="5 7" id="KW-1133">Transmembrane helix</keyword>
<evidence type="ECO:0000313" key="8">
    <source>
        <dbReference type="EMBL" id="MDR6240222.1"/>
    </source>
</evidence>
<dbReference type="InterPro" id="IPR002771">
    <property type="entry name" value="Multi_antbiot-R_MarC"/>
</dbReference>
<dbReference type="PANTHER" id="PTHR33508:SF1">
    <property type="entry name" value="UPF0056 MEMBRANE PROTEIN YHCE"/>
    <property type="match status" value="1"/>
</dbReference>
<evidence type="ECO:0000256" key="7">
    <source>
        <dbReference type="RuleBase" id="RU362048"/>
    </source>
</evidence>
<keyword evidence="6 7" id="KW-0472">Membrane</keyword>
<evidence type="ECO:0000256" key="3">
    <source>
        <dbReference type="ARBA" id="ARBA00022475"/>
    </source>
</evidence>
<comment type="subcellular location">
    <subcellularLocation>
        <location evidence="1 7">Cell membrane</location>
        <topology evidence="1 7">Multi-pass membrane protein</topology>
    </subcellularLocation>
</comment>
<dbReference type="Pfam" id="PF01914">
    <property type="entry name" value="MarC"/>
    <property type="match status" value="1"/>
</dbReference>
<dbReference type="GO" id="GO:0005886">
    <property type="term" value="C:plasma membrane"/>
    <property type="evidence" value="ECO:0007669"/>
    <property type="project" value="UniProtKB-SubCell"/>
</dbReference>
<evidence type="ECO:0000313" key="9">
    <source>
        <dbReference type="Proteomes" id="UP001185092"/>
    </source>
</evidence>
<dbReference type="RefSeq" id="WP_309940109.1">
    <property type="nucleotide sequence ID" value="NZ_AP025305.1"/>
</dbReference>
<feature type="transmembrane region" description="Helical" evidence="7">
    <location>
        <begin position="69"/>
        <end position="88"/>
    </location>
</feature>
<keyword evidence="4 7" id="KW-0812">Transmembrane</keyword>
<sequence length="211" mass="22731">MDELATFAIGLLTITNPIGNIAIFASMTKDYSLKDSRHIAKVTSIAVFVIMLISIWTGEKLLGFFGIDLPAFESAGGLMLMLLGLSMLQSKGNDMHGTESEKNMKCDKESKTSIAVVPISMPLIVGPATITTLIVATHKFESVLQKSYLSLICLVITALIWLSLYFSSTLNQVLGEAGAKITIRIMGIILTSIAFVMLAKGLKGLFPILNS</sequence>
<comment type="similarity">
    <text evidence="2 7">Belongs to the UPF0056 (MarC) family.</text>
</comment>
<comment type="caution">
    <text evidence="8">The sequence shown here is derived from an EMBL/GenBank/DDBJ whole genome shotgun (WGS) entry which is preliminary data.</text>
</comment>
<evidence type="ECO:0000256" key="4">
    <source>
        <dbReference type="ARBA" id="ARBA00022692"/>
    </source>
</evidence>
<organism evidence="8 9">
    <name type="scientific">Aureibacter tunicatorum</name>
    <dbReference type="NCBI Taxonomy" id="866807"/>
    <lineage>
        <taxon>Bacteria</taxon>
        <taxon>Pseudomonadati</taxon>
        <taxon>Bacteroidota</taxon>
        <taxon>Cytophagia</taxon>
        <taxon>Cytophagales</taxon>
        <taxon>Persicobacteraceae</taxon>
        <taxon>Aureibacter</taxon>
    </lineage>
</organism>
<name>A0AAE4BU07_9BACT</name>
<dbReference type="NCBIfam" id="TIGR00427">
    <property type="entry name" value="NAAT family transporter"/>
    <property type="match status" value="1"/>
</dbReference>
<proteinExistence type="inferred from homology"/>
<evidence type="ECO:0000256" key="5">
    <source>
        <dbReference type="ARBA" id="ARBA00022989"/>
    </source>
</evidence>
<keyword evidence="9" id="KW-1185">Reference proteome</keyword>